<dbReference type="Gene3D" id="3.40.33.10">
    <property type="entry name" value="CAP"/>
    <property type="match status" value="1"/>
</dbReference>
<dbReference type="EMBL" id="JAVREJ010000017">
    <property type="protein sequence ID" value="MDT0352272.1"/>
    <property type="molecule type" value="Genomic_DNA"/>
</dbReference>
<dbReference type="InterPro" id="IPR035940">
    <property type="entry name" value="CAP_sf"/>
</dbReference>
<protein>
    <submittedName>
        <fullName evidence="2">CAP domain-containing protein</fullName>
    </submittedName>
</protein>
<dbReference type="PANTHER" id="PTHR31157:SF1">
    <property type="entry name" value="SCP DOMAIN-CONTAINING PROTEIN"/>
    <property type="match status" value="1"/>
</dbReference>
<dbReference type="Pfam" id="PF00188">
    <property type="entry name" value="CAP"/>
    <property type="match status" value="1"/>
</dbReference>
<dbReference type="InterPro" id="IPR014044">
    <property type="entry name" value="CAP_dom"/>
</dbReference>
<dbReference type="RefSeq" id="WP_311558780.1">
    <property type="nucleotide sequence ID" value="NZ_JAVREJ010000017.1"/>
</dbReference>
<evidence type="ECO:0000259" key="1">
    <source>
        <dbReference type="Pfam" id="PF00188"/>
    </source>
</evidence>
<reference evidence="3" key="1">
    <citation type="submission" date="2023-07" db="EMBL/GenBank/DDBJ databases">
        <title>30 novel species of actinomycetes from the DSMZ collection.</title>
        <authorList>
            <person name="Nouioui I."/>
        </authorList>
    </citation>
    <scope>NUCLEOTIDE SEQUENCE [LARGE SCALE GENOMIC DNA]</scope>
    <source>
        <strain evidence="3">DSM 45834</strain>
    </source>
</reference>
<dbReference type="PANTHER" id="PTHR31157">
    <property type="entry name" value="SCP DOMAIN-CONTAINING PROTEIN"/>
    <property type="match status" value="1"/>
</dbReference>
<comment type="caution">
    <text evidence="2">The sequence shown here is derived from an EMBL/GenBank/DDBJ whole genome shotgun (WGS) entry which is preliminary data.</text>
</comment>
<gene>
    <name evidence="2" type="ORF">RM445_22330</name>
</gene>
<feature type="domain" description="SCP" evidence="1">
    <location>
        <begin position="48"/>
        <end position="165"/>
    </location>
</feature>
<sequence>MRAARVIPTALLAGLFLTLPGTVPGIGWLVGPPTAEAATAASAAEQMLTLVNAERRKAGCADVRLDPRLTSAASKHSADMATNDYFSHTDRNGAGFATRMEAAGHPTPRSENIAAGNSTAQATLSRWMDSAVHRRNILDCSAKDMGVGVATDPGSTYGVYWTQDFGRG</sequence>
<keyword evidence="3" id="KW-1185">Reference proteome</keyword>
<evidence type="ECO:0000313" key="3">
    <source>
        <dbReference type="Proteomes" id="UP001183202"/>
    </source>
</evidence>
<organism evidence="2 3">
    <name type="scientific">Pseudonocardia charpentierae</name>
    <dbReference type="NCBI Taxonomy" id="3075545"/>
    <lineage>
        <taxon>Bacteria</taxon>
        <taxon>Bacillati</taxon>
        <taxon>Actinomycetota</taxon>
        <taxon>Actinomycetes</taxon>
        <taxon>Pseudonocardiales</taxon>
        <taxon>Pseudonocardiaceae</taxon>
        <taxon>Pseudonocardia</taxon>
    </lineage>
</organism>
<dbReference type="CDD" id="cd05379">
    <property type="entry name" value="CAP_bacterial"/>
    <property type="match status" value="1"/>
</dbReference>
<evidence type="ECO:0000313" key="2">
    <source>
        <dbReference type="EMBL" id="MDT0352272.1"/>
    </source>
</evidence>
<proteinExistence type="predicted"/>
<dbReference type="Proteomes" id="UP001183202">
    <property type="component" value="Unassembled WGS sequence"/>
</dbReference>
<name>A0ABU2NFA4_9PSEU</name>
<dbReference type="SUPFAM" id="SSF55797">
    <property type="entry name" value="PR-1-like"/>
    <property type="match status" value="1"/>
</dbReference>
<accession>A0ABU2NFA4</accession>